<dbReference type="GO" id="GO:0046872">
    <property type="term" value="F:metal ion binding"/>
    <property type="evidence" value="ECO:0007669"/>
    <property type="project" value="UniProtKB-KW"/>
</dbReference>
<protein>
    <submittedName>
        <fullName evidence="6">ChbG/HpnK family deacetylase</fullName>
    </submittedName>
</protein>
<dbReference type="InterPro" id="IPR011330">
    <property type="entry name" value="Glyco_hydro/deAcase_b/a-brl"/>
</dbReference>
<evidence type="ECO:0000256" key="1">
    <source>
        <dbReference type="ARBA" id="ARBA00001946"/>
    </source>
</evidence>
<dbReference type="PANTHER" id="PTHR31609">
    <property type="entry name" value="YDJC DEACETYLASE FAMILY MEMBER"/>
    <property type="match status" value="1"/>
</dbReference>
<evidence type="ECO:0000256" key="5">
    <source>
        <dbReference type="ARBA" id="ARBA00023277"/>
    </source>
</evidence>
<dbReference type="RefSeq" id="WP_126725358.1">
    <property type="nucleotide sequence ID" value="NZ_RYZH01000017.1"/>
</dbReference>
<dbReference type="Gene3D" id="3.20.20.370">
    <property type="entry name" value="Glycoside hydrolase/deacetylase"/>
    <property type="match status" value="1"/>
</dbReference>
<evidence type="ECO:0000256" key="3">
    <source>
        <dbReference type="ARBA" id="ARBA00022801"/>
    </source>
</evidence>
<reference evidence="6 7" key="2">
    <citation type="submission" date="2019-01" db="EMBL/GenBank/DDBJ databases">
        <title>Tautonia sociabilis, a novel thermotolerant planctomycete of Isosphaeraceae family, isolated from a 4000 m deep subterranean habitat.</title>
        <authorList>
            <person name="Kovaleva O.L."/>
            <person name="Elcheninov A.G."/>
            <person name="Van Heerden E."/>
            <person name="Toshchakov S.V."/>
            <person name="Novikov A."/>
            <person name="Bonch-Osmolovskaya E.A."/>
            <person name="Kublanov I.V."/>
        </authorList>
    </citation>
    <scope>NUCLEOTIDE SEQUENCE [LARGE SCALE GENOMIC DNA]</scope>
    <source>
        <strain evidence="6 7">GM2012</strain>
    </source>
</reference>
<evidence type="ECO:0000256" key="2">
    <source>
        <dbReference type="ARBA" id="ARBA00022723"/>
    </source>
</evidence>
<name>A0A432MK97_9BACT</name>
<keyword evidence="7" id="KW-1185">Reference proteome</keyword>
<dbReference type="GO" id="GO:0005975">
    <property type="term" value="P:carbohydrate metabolic process"/>
    <property type="evidence" value="ECO:0007669"/>
    <property type="project" value="InterPro"/>
</dbReference>
<dbReference type="EMBL" id="RYZH01000017">
    <property type="protein sequence ID" value="RUL87822.1"/>
    <property type="molecule type" value="Genomic_DNA"/>
</dbReference>
<dbReference type="InterPro" id="IPR006879">
    <property type="entry name" value="YdjC-like"/>
</dbReference>
<reference evidence="6 7" key="1">
    <citation type="submission" date="2018-12" db="EMBL/GenBank/DDBJ databases">
        <authorList>
            <person name="Toschakov S.V."/>
        </authorList>
    </citation>
    <scope>NUCLEOTIDE SEQUENCE [LARGE SCALE GENOMIC DNA]</scope>
    <source>
        <strain evidence="6 7">GM2012</strain>
    </source>
</reference>
<proteinExistence type="predicted"/>
<dbReference type="Pfam" id="PF04794">
    <property type="entry name" value="YdjC"/>
    <property type="match status" value="1"/>
</dbReference>
<keyword evidence="4" id="KW-0460">Magnesium</keyword>
<evidence type="ECO:0000313" key="6">
    <source>
        <dbReference type="EMBL" id="RUL87822.1"/>
    </source>
</evidence>
<dbReference type="GO" id="GO:0019213">
    <property type="term" value="F:deacetylase activity"/>
    <property type="evidence" value="ECO:0007669"/>
    <property type="project" value="TreeGrafter"/>
</dbReference>
<dbReference type="GO" id="GO:0016787">
    <property type="term" value="F:hydrolase activity"/>
    <property type="evidence" value="ECO:0007669"/>
    <property type="project" value="UniProtKB-KW"/>
</dbReference>
<dbReference type="Proteomes" id="UP000280296">
    <property type="component" value="Unassembled WGS sequence"/>
</dbReference>
<gene>
    <name evidence="6" type="ORF">TsocGM_10720</name>
</gene>
<keyword evidence="3" id="KW-0378">Hydrolase</keyword>
<accession>A0A432MK97</accession>
<dbReference type="AlphaFoldDB" id="A0A432MK97"/>
<evidence type="ECO:0000313" key="7">
    <source>
        <dbReference type="Proteomes" id="UP000280296"/>
    </source>
</evidence>
<dbReference type="PANTHER" id="PTHR31609:SF1">
    <property type="entry name" value="CARBOHYDRATE DEACETYLASE"/>
    <property type="match status" value="1"/>
</dbReference>
<dbReference type="CDD" id="cd10802">
    <property type="entry name" value="YdjC_TTHB029_like"/>
    <property type="match status" value="1"/>
</dbReference>
<keyword evidence="2" id="KW-0479">Metal-binding</keyword>
<comment type="cofactor">
    <cofactor evidence="1">
        <name>Mg(2+)</name>
        <dbReference type="ChEBI" id="CHEBI:18420"/>
    </cofactor>
</comment>
<comment type="caution">
    <text evidence="6">The sequence shown here is derived from an EMBL/GenBank/DDBJ whole genome shotgun (WGS) entry which is preliminary data.</text>
</comment>
<dbReference type="OrthoDB" id="9774177at2"/>
<sequence>MSASQVILLASLGLAPAASPAREGGEIRLLVRADDLGVAQAVNEASIRCCTEGIARSVEVIVPGPWFLDAVRLLQEHPGIDVGVHLTLTSEWERVKWRPMTHAPSLVDADGYFHPTTAQRPGFPPGTGFLEAGPDPAEVERELRAQIEAARRHLGDRVTHLSAHMGTAVAAPELRAVVDRLADEYGLPIAFPGLRDAGSFGPVEATAEQRERRLVELIEGLGPGSWLLIEHPALDTPEMRRFGHVGYENVAEHRAAVTAAFTSPEVLRAVERAGVRLISYAELVGGD</sequence>
<keyword evidence="5" id="KW-0119">Carbohydrate metabolism</keyword>
<evidence type="ECO:0000256" key="4">
    <source>
        <dbReference type="ARBA" id="ARBA00022842"/>
    </source>
</evidence>
<organism evidence="6 7">
    <name type="scientific">Tautonia sociabilis</name>
    <dbReference type="NCBI Taxonomy" id="2080755"/>
    <lineage>
        <taxon>Bacteria</taxon>
        <taxon>Pseudomonadati</taxon>
        <taxon>Planctomycetota</taxon>
        <taxon>Planctomycetia</taxon>
        <taxon>Isosphaerales</taxon>
        <taxon>Isosphaeraceae</taxon>
        <taxon>Tautonia</taxon>
    </lineage>
</organism>
<dbReference type="SUPFAM" id="SSF88713">
    <property type="entry name" value="Glycoside hydrolase/deacetylase"/>
    <property type="match status" value="1"/>
</dbReference>